<dbReference type="RefSeq" id="WP_152943052.1">
    <property type="nucleotide sequence ID" value="NZ_CP045482.1"/>
</dbReference>
<accession>A0A650CW23</accession>
<name>A0A650CW23_ACIAM</name>
<dbReference type="Proteomes" id="UP000474054">
    <property type="component" value="Unassembled WGS sequence"/>
</dbReference>
<dbReference type="EMBL" id="CP045482">
    <property type="protein sequence ID" value="QGR22040.1"/>
    <property type="molecule type" value="Genomic_DNA"/>
</dbReference>
<keyword evidence="3" id="KW-1185">Reference proteome</keyword>
<dbReference type="KEGG" id="aamb:D1866_08545"/>
<sequence length="74" mass="8502">MIEAISNVKKTLETIKVNVGHVILLFHTTNELQQFSLMKRNLELKYKVNIRLVSLDDNVPSELNEIVELAKPLD</sequence>
<evidence type="ECO:0000313" key="4">
    <source>
        <dbReference type="Proteomes" id="UP000474054"/>
    </source>
</evidence>
<evidence type="ECO:0000313" key="1">
    <source>
        <dbReference type="EMBL" id="MQL56333.1"/>
    </source>
</evidence>
<dbReference type="Proteomes" id="UP000426328">
    <property type="component" value="Chromosome"/>
</dbReference>
<reference evidence="1 4" key="1">
    <citation type="submission" date="2019-10" db="EMBL/GenBank/DDBJ databases">
        <title>Comparative genomics of sulfur disproportionating microorganisms.</title>
        <authorList>
            <person name="Ward L.M."/>
            <person name="Bertran E."/>
            <person name="Johnston D."/>
        </authorList>
    </citation>
    <scope>NUCLEOTIDE SEQUENCE [LARGE SCALE GENOMIC DNA]</scope>
    <source>
        <strain evidence="1 4">DSM 3772</strain>
    </source>
</reference>
<gene>
    <name evidence="2" type="ORF">D1866_08545</name>
    <name evidence="1" type="ORF">GFB69_11575</name>
</gene>
<evidence type="ECO:0000313" key="3">
    <source>
        <dbReference type="Proteomes" id="UP000426328"/>
    </source>
</evidence>
<dbReference type="AlphaFoldDB" id="A0A650CW23"/>
<dbReference type="GeneID" id="42779779"/>
<dbReference type="EMBL" id="WHYS01000003">
    <property type="protein sequence ID" value="MQL56333.1"/>
    <property type="molecule type" value="Genomic_DNA"/>
</dbReference>
<protein>
    <submittedName>
        <fullName evidence="2">Uncharacterized protein</fullName>
    </submittedName>
</protein>
<organism evidence="2 3">
    <name type="scientific">Acidianus ambivalens</name>
    <name type="common">Desulfurolobus ambivalens</name>
    <dbReference type="NCBI Taxonomy" id="2283"/>
    <lineage>
        <taxon>Archaea</taxon>
        <taxon>Thermoproteota</taxon>
        <taxon>Thermoprotei</taxon>
        <taxon>Sulfolobales</taxon>
        <taxon>Sulfolobaceae</taxon>
        <taxon>Acidianus</taxon>
    </lineage>
</organism>
<evidence type="ECO:0000313" key="2">
    <source>
        <dbReference type="EMBL" id="QGR22040.1"/>
    </source>
</evidence>
<reference evidence="2 3" key="2">
    <citation type="submission" date="2019-10" db="EMBL/GenBank/DDBJ databases">
        <title>Genome Sequences from Six Type Strain Members of the Archaeal Family Sulfolobaceae: Acidianus ambivalens, Acidianus infernus, Metallosphaera prunae, Stygiolobus azoricus, Sulfolobus metallicus, and Sulfurisphaera ohwakuensis.</title>
        <authorList>
            <person name="Counts J.A."/>
            <person name="Kelly R.M."/>
        </authorList>
    </citation>
    <scope>NUCLEOTIDE SEQUENCE [LARGE SCALE GENOMIC DNA]</scope>
    <source>
        <strain evidence="2 3">LEI 10</strain>
    </source>
</reference>
<proteinExistence type="predicted"/>